<keyword evidence="4" id="KW-0805">Transcription regulation</keyword>
<dbReference type="CDD" id="cd17574">
    <property type="entry name" value="REC_OmpR"/>
    <property type="match status" value="1"/>
</dbReference>
<sequence length="234" mass="27033">MHREDRMKGQTILVVDDDADIRQLVSIYIRNEGYEVVAVPDALQALQALEHATVDLVILDVMMPGMDGIQACMKIREAYQMPIIFLSAKSEDMDKIHGLMSGADDYVTKPFNPLELTARVKSQLRRYHMYQQPEEPSSVLEIGHLRVDEDTRQVQIHGRDVRLTPKEFDILALLARNKGQVFSVEKIYEMVWKEPFYKSDNTVMVHITNIREKTEENPKKPIYIKTVWGVGYKI</sequence>
<keyword evidence="12" id="KW-1185">Reference proteome</keyword>
<evidence type="ECO:0000256" key="6">
    <source>
        <dbReference type="ARBA" id="ARBA00023163"/>
    </source>
</evidence>
<dbReference type="Gene3D" id="1.10.10.10">
    <property type="entry name" value="Winged helix-like DNA-binding domain superfamily/Winged helix DNA-binding domain"/>
    <property type="match status" value="1"/>
</dbReference>
<dbReference type="PANTHER" id="PTHR48111:SF2">
    <property type="entry name" value="RESPONSE REGULATOR SAER"/>
    <property type="match status" value="1"/>
</dbReference>
<evidence type="ECO:0000256" key="5">
    <source>
        <dbReference type="ARBA" id="ARBA00023125"/>
    </source>
</evidence>
<comment type="caution">
    <text evidence="11">The sequence shown here is derived from an EMBL/GenBank/DDBJ whole genome shotgun (WGS) entry which is preliminary data.</text>
</comment>
<dbReference type="GO" id="GO:0000156">
    <property type="term" value="F:phosphorelay response regulator activity"/>
    <property type="evidence" value="ECO:0007669"/>
    <property type="project" value="TreeGrafter"/>
</dbReference>
<dbReference type="GO" id="GO:0005829">
    <property type="term" value="C:cytosol"/>
    <property type="evidence" value="ECO:0007669"/>
    <property type="project" value="TreeGrafter"/>
</dbReference>
<evidence type="ECO:0000313" key="11">
    <source>
        <dbReference type="EMBL" id="MCP8969261.1"/>
    </source>
</evidence>
<feature type="domain" description="OmpR/PhoB-type" evidence="10">
    <location>
        <begin position="137"/>
        <end position="234"/>
    </location>
</feature>
<organism evidence="11 12">
    <name type="scientific">Ectobacillus ponti</name>
    <dbReference type="NCBI Taxonomy" id="2961894"/>
    <lineage>
        <taxon>Bacteria</taxon>
        <taxon>Bacillati</taxon>
        <taxon>Bacillota</taxon>
        <taxon>Bacilli</taxon>
        <taxon>Bacillales</taxon>
        <taxon>Bacillaceae</taxon>
        <taxon>Ectobacillus</taxon>
    </lineage>
</organism>
<dbReference type="Gene3D" id="3.40.50.2300">
    <property type="match status" value="1"/>
</dbReference>
<comment type="subcellular location">
    <subcellularLocation>
        <location evidence="1">Cytoplasm</location>
    </subcellularLocation>
</comment>
<evidence type="ECO:0000259" key="10">
    <source>
        <dbReference type="PROSITE" id="PS51755"/>
    </source>
</evidence>
<evidence type="ECO:0000259" key="9">
    <source>
        <dbReference type="PROSITE" id="PS50110"/>
    </source>
</evidence>
<dbReference type="PROSITE" id="PS51755">
    <property type="entry name" value="OMPR_PHOB"/>
    <property type="match status" value="1"/>
</dbReference>
<dbReference type="InterPro" id="IPR001867">
    <property type="entry name" value="OmpR/PhoB-type_DNA-bd"/>
</dbReference>
<keyword evidence="6" id="KW-0804">Transcription</keyword>
<reference evidence="11" key="1">
    <citation type="submission" date="2022-07" db="EMBL/GenBank/DDBJ databases">
        <authorList>
            <person name="Li W.-J."/>
            <person name="Deng Q.-Q."/>
        </authorList>
    </citation>
    <scope>NUCLEOTIDE SEQUENCE</scope>
    <source>
        <strain evidence="11">SYSU M60031</strain>
    </source>
</reference>
<dbReference type="FunFam" id="1.10.10.10:FF:000018">
    <property type="entry name" value="DNA-binding response regulator ResD"/>
    <property type="match status" value="1"/>
</dbReference>
<evidence type="ECO:0000313" key="12">
    <source>
        <dbReference type="Proteomes" id="UP001156102"/>
    </source>
</evidence>
<evidence type="ECO:0000256" key="1">
    <source>
        <dbReference type="ARBA" id="ARBA00004496"/>
    </source>
</evidence>
<dbReference type="PANTHER" id="PTHR48111">
    <property type="entry name" value="REGULATOR OF RPOS"/>
    <property type="match status" value="1"/>
</dbReference>
<dbReference type="CDD" id="cd00383">
    <property type="entry name" value="trans_reg_C"/>
    <property type="match status" value="1"/>
</dbReference>
<dbReference type="GO" id="GO:0032993">
    <property type="term" value="C:protein-DNA complex"/>
    <property type="evidence" value="ECO:0007669"/>
    <property type="project" value="TreeGrafter"/>
</dbReference>
<proteinExistence type="predicted"/>
<feature type="domain" description="Response regulatory" evidence="9">
    <location>
        <begin position="11"/>
        <end position="124"/>
    </location>
</feature>
<keyword evidence="5 8" id="KW-0238">DNA-binding</keyword>
<feature type="DNA-binding region" description="OmpR/PhoB-type" evidence="8">
    <location>
        <begin position="137"/>
        <end position="234"/>
    </location>
</feature>
<dbReference type="Pfam" id="PF00072">
    <property type="entry name" value="Response_reg"/>
    <property type="match status" value="1"/>
</dbReference>
<keyword evidence="2 7" id="KW-0597">Phosphoprotein</keyword>
<dbReference type="EMBL" id="JANCLT010000005">
    <property type="protein sequence ID" value="MCP8969261.1"/>
    <property type="molecule type" value="Genomic_DNA"/>
</dbReference>
<evidence type="ECO:0000256" key="3">
    <source>
        <dbReference type="ARBA" id="ARBA00023012"/>
    </source>
</evidence>
<dbReference type="SUPFAM" id="SSF52172">
    <property type="entry name" value="CheY-like"/>
    <property type="match status" value="1"/>
</dbReference>
<dbReference type="PROSITE" id="PS50110">
    <property type="entry name" value="RESPONSE_REGULATORY"/>
    <property type="match status" value="1"/>
</dbReference>
<dbReference type="AlphaFoldDB" id="A0AA41X5F7"/>
<evidence type="ECO:0000256" key="2">
    <source>
        <dbReference type="ARBA" id="ARBA00022553"/>
    </source>
</evidence>
<evidence type="ECO:0000256" key="7">
    <source>
        <dbReference type="PROSITE-ProRule" id="PRU00169"/>
    </source>
</evidence>
<protein>
    <submittedName>
        <fullName evidence="11">Response regulator transcription factor</fullName>
    </submittedName>
</protein>
<dbReference type="InterPro" id="IPR039420">
    <property type="entry name" value="WalR-like"/>
</dbReference>
<dbReference type="FunFam" id="3.40.50.2300:FF:000001">
    <property type="entry name" value="DNA-binding response regulator PhoB"/>
    <property type="match status" value="1"/>
</dbReference>
<dbReference type="GO" id="GO:0006355">
    <property type="term" value="P:regulation of DNA-templated transcription"/>
    <property type="evidence" value="ECO:0007669"/>
    <property type="project" value="InterPro"/>
</dbReference>
<dbReference type="InterPro" id="IPR001789">
    <property type="entry name" value="Sig_transdc_resp-reg_receiver"/>
</dbReference>
<dbReference type="GO" id="GO:0000976">
    <property type="term" value="F:transcription cis-regulatory region binding"/>
    <property type="evidence" value="ECO:0007669"/>
    <property type="project" value="TreeGrafter"/>
</dbReference>
<gene>
    <name evidence="11" type="ORF">NK662_12000</name>
</gene>
<feature type="modified residue" description="4-aspartylphosphate" evidence="7">
    <location>
        <position position="60"/>
    </location>
</feature>
<dbReference type="InterPro" id="IPR036388">
    <property type="entry name" value="WH-like_DNA-bd_sf"/>
</dbReference>
<accession>A0AA41X5F7</accession>
<dbReference type="Gene3D" id="6.10.250.690">
    <property type="match status" value="1"/>
</dbReference>
<evidence type="ECO:0000256" key="8">
    <source>
        <dbReference type="PROSITE-ProRule" id="PRU01091"/>
    </source>
</evidence>
<dbReference type="SMART" id="SM00862">
    <property type="entry name" value="Trans_reg_C"/>
    <property type="match status" value="1"/>
</dbReference>
<keyword evidence="3" id="KW-0902">Two-component regulatory system</keyword>
<dbReference type="SMART" id="SM00448">
    <property type="entry name" value="REC"/>
    <property type="match status" value="1"/>
</dbReference>
<name>A0AA41X5F7_9BACI</name>
<dbReference type="Pfam" id="PF00486">
    <property type="entry name" value="Trans_reg_C"/>
    <property type="match status" value="1"/>
</dbReference>
<evidence type="ECO:0000256" key="4">
    <source>
        <dbReference type="ARBA" id="ARBA00023015"/>
    </source>
</evidence>
<dbReference type="Proteomes" id="UP001156102">
    <property type="component" value="Unassembled WGS sequence"/>
</dbReference>
<dbReference type="InterPro" id="IPR011006">
    <property type="entry name" value="CheY-like_superfamily"/>
</dbReference>